<protein>
    <submittedName>
        <fullName evidence="3">Uncharacterized protein</fullName>
    </submittedName>
</protein>
<reference evidence="3 4" key="1">
    <citation type="submission" date="2020-05" db="EMBL/GenBank/DDBJ databases">
        <title>Actinomadura verrucosospora NRRL-B18236 (PFL_A860) Genome sequencing and assembly.</title>
        <authorList>
            <person name="Samborskyy M."/>
        </authorList>
    </citation>
    <scope>NUCLEOTIDE SEQUENCE [LARGE SCALE GENOMIC DNA]</scope>
    <source>
        <strain evidence="3 4">NRRL:B18236</strain>
    </source>
</reference>
<dbReference type="EMBL" id="CP053892">
    <property type="protein sequence ID" value="QKG24592.1"/>
    <property type="molecule type" value="Genomic_DNA"/>
</dbReference>
<evidence type="ECO:0000256" key="1">
    <source>
        <dbReference type="SAM" id="MobiDB-lite"/>
    </source>
</evidence>
<name>A0A7D3W283_ACTVE</name>
<keyword evidence="4" id="KW-1185">Reference proteome</keyword>
<feature type="transmembrane region" description="Helical" evidence="2">
    <location>
        <begin position="142"/>
        <end position="160"/>
    </location>
</feature>
<gene>
    <name evidence="3" type="ORF">ACTIVE_6239</name>
</gene>
<dbReference type="RefSeq" id="WP_173098372.1">
    <property type="nucleotide sequence ID" value="NZ_CP053892.1"/>
</dbReference>
<keyword evidence="2" id="KW-1133">Transmembrane helix</keyword>
<evidence type="ECO:0000313" key="3">
    <source>
        <dbReference type="EMBL" id="QKG24592.1"/>
    </source>
</evidence>
<keyword evidence="2" id="KW-0812">Transmembrane</keyword>
<sequence>MVKVTVCGKKLEPTDKCPKPGQESKKKDPLTGERLNWGAVVRPGIVRVIIQSTSPDLKVKQIGSRDQPFHSGNDWASWLGAATALKKGNYHIVVAVTTSADGSFEKPIEATRYYTIKIHAEATAGQETAAFWRWLKGAVNQIAVIAGALAAVLGALQYFWRRRRGEQDDAEPRHEEEDVVRPSAN</sequence>
<accession>A0A7D3W283</accession>
<keyword evidence="2" id="KW-0472">Membrane</keyword>
<evidence type="ECO:0000313" key="4">
    <source>
        <dbReference type="Proteomes" id="UP000501240"/>
    </source>
</evidence>
<proteinExistence type="predicted"/>
<organism evidence="3 4">
    <name type="scientific">Actinomadura verrucosospora</name>
    <dbReference type="NCBI Taxonomy" id="46165"/>
    <lineage>
        <taxon>Bacteria</taxon>
        <taxon>Bacillati</taxon>
        <taxon>Actinomycetota</taxon>
        <taxon>Actinomycetes</taxon>
        <taxon>Streptosporangiales</taxon>
        <taxon>Thermomonosporaceae</taxon>
        <taxon>Actinomadura</taxon>
    </lineage>
</organism>
<feature type="region of interest" description="Disordered" evidence="1">
    <location>
        <begin position="166"/>
        <end position="185"/>
    </location>
</feature>
<dbReference type="AlphaFoldDB" id="A0A7D3W283"/>
<dbReference type="Proteomes" id="UP000501240">
    <property type="component" value="Chromosome"/>
</dbReference>
<evidence type="ECO:0000256" key="2">
    <source>
        <dbReference type="SAM" id="Phobius"/>
    </source>
</evidence>